<evidence type="ECO:0000259" key="1">
    <source>
        <dbReference type="SMART" id="SM00849"/>
    </source>
</evidence>
<accession>A0A9D8KFV4</accession>
<dbReference type="Proteomes" id="UP000809273">
    <property type="component" value="Unassembled WGS sequence"/>
</dbReference>
<dbReference type="PANTHER" id="PTHR42951">
    <property type="entry name" value="METALLO-BETA-LACTAMASE DOMAIN-CONTAINING"/>
    <property type="match status" value="1"/>
</dbReference>
<dbReference type="EMBL" id="JAFGIX010000048">
    <property type="protein sequence ID" value="MBN1573417.1"/>
    <property type="molecule type" value="Genomic_DNA"/>
</dbReference>
<dbReference type="Gene3D" id="3.60.15.10">
    <property type="entry name" value="Ribonuclease Z/Hydroxyacylglutathione hydrolase-like"/>
    <property type="match status" value="1"/>
</dbReference>
<name>A0A9D8KFV4_9DELT</name>
<dbReference type="InterPro" id="IPR050855">
    <property type="entry name" value="NDM-1-like"/>
</dbReference>
<gene>
    <name evidence="2" type="ORF">JW984_09510</name>
</gene>
<dbReference type="InterPro" id="IPR001279">
    <property type="entry name" value="Metallo-B-lactamas"/>
</dbReference>
<dbReference type="InterPro" id="IPR036866">
    <property type="entry name" value="RibonucZ/Hydroxyglut_hydro"/>
</dbReference>
<evidence type="ECO:0000313" key="3">
    <source>
        <dbReference type="Proteomes" id="UP000809273"/>
    </source>
</evidence>
<proteinExistence type="predicted"/>
<dbReference type="SMART" id="SM00849">
    <property type="entry name" value="Lactamase_B"/>
    <property type="match status" value="1"/>
</dbReference>
<organism evidence="2 3">
    <name type="scientific">Candidatus Zymogenus saltonus</name>
    <dbReference type="NCBI Taxonomy" id="2844893"/>
    <lineage>
        <taxon>Bacteria</taxon>
        <taxon>Deltaproteobacteria</taxon>
        <taxon>Candidatus Zymogenia</taxon>
        <taxon>Candidatus Zymogeniales</taxon>
        <taxon>Candidatus Zymogenaceae</taxon>
        <taxon>Candidatus Zymogenus</taxon>
    </lineage>
</organism>
<dbReference type="SUPFAM" id="SSF56281">
    <property type="entry name" value="Metallo-hydrolase/oxidoreductase"/>
    <property type="match status" value="1"/>
</dbReference>
<dbReference type="AlphaFoldDB" id="A0A9D8KFV4"/>
<sequence>MSEALKKYLLRPDLRDLFMLGNLVLPAYLVVGSEKTALIDAGMTYMAPRYVEDIENITGIGKGPDYLLYTHSHFDHIGGTPHLLKSFPDMEICGHKYLFEVLGREKSRGSIEDLNRKMSGRFDPENVLKEDDFDFSVIRPGRALGDGEVIALGGGITIEVIHTPGHTNDSMSYFIDHLKAVATGEALGIPHGSDLYVAPEFLSSYDDYIESIEKVRKKRPEIILLGHQMIIQKGEIDRFFDNAVKHSSELKEKIKRYIQGMGPDVESVVETIKEEEYIPLREGKQPEEAYLLNLRAQVRLIARELSRD</sequence>
<reference evidence="2" key="2">
    <citation type="submission" date="2021-01" db="EMBL/GenBank/DDBJ databases">
        <authorList>
            <person name="Hahn C.R."/>
            <person name="Youssef N.H."/>
            <person name="Elshahed M."/>
        </authorList>
    </citation>
    <scope>NUCLEOTIDE SEQUENCE</scope>
    <source>
        <strain evidence="2">Zod_Metabat.24</strain>
    </source>
</reference>
<comment type="caution">
    <text evidence="2">The sequence shown here is derived from an EMBL/GenBank/DDBJ whole genome shotgun (WGS) entry which is preliminary data.</text>
</comment>
<dbReference type="PANTHER" id="PTHR42951:SF4">
    <property type="entry name" value="ACYL-COENZYME A THIOESTERASE MBLAC2"/>
    <property type="match status" value="1"/>
</dbReference>
<evidence type="ECO:0000313" key="2">
    <source>
        <dbReference type="EMBL" id="MBN1573417.1"/>
    </source>
</evidence>
<feature type="domain" description="Metallo-beta-lactamase" evidence="1">
    <location>
        <begin position="24"/>
        <end position="227"/>
    </location>
</feature>
<protein>
    <submittedName>
        <fullName evidence="2">MBL fold metallo-hydrolase</fullName>
    </submittedName>
</protein>
<dbReference type="Pfam" id="PF00753">
    <property type="entry name" value="Lactamase_B"/>
    <property type="match status" value="1"/>
</dbReference>
<reference evidence="2" key="1">
    <citation type="journal article" date="2021" name="Environ. Microbiol.">
        <title>Genomic characterization of three novel Desulfobacterota classes expand the metabolic and phylogenetic diversity of the phylum.</title>
        <authorList>
            <person name="Murphy C.L."/>
            <person name="Biggerstaff J."/>
            <person name="Eichhorn A."/>
            <person name="Ewing E."/>
            <person name="Shahan R."/>
            <person name="Soriano D."/>
            <person name="Stewart S."/>
            <person name="VanMol K."/>
            <person name="Walker R."/>
            <person name="Walters P."/>
            <person name="Elshahed M.S."/>
            <person name="Youssef N.H."/>
        </authorList>
    </citation>
    <scope>NUCLEOTIDE SEQUENCE</scope>
    <source>
        <strain evidence="2">Zod_Metabat.24</strain>
    </source>
</reference>